<evidence type="ECO:0000313" key="1">
    <source>
        <dbReference type="EMBL" id="MBC3792170.1"/>
    </source>
</evidence>
<accession>A0ABR6W6F4</accession>
<dbReference type="EMBL" id="VFIA01000014">
    <property type="protein sequence ID" value="MBC3792170.1"/>
    <property type="molecule type" value="Genomic_DNA"/>
</dbReference>
<organism evidence="1 2">
    <name type="scientific">Spirosoma utsteinense</name>
    <dbReference type="NCBI Taxonomy" id="2585773"/>
    <lineage>
        <taxon>Bacteria</taxon>
        <taxon>Pseudomonadati</taxon>
        <taxon>Bacteroidota</taxon>
        <taxon>Cytophagia</taxon>
        <taxon>Cytophagales</taxon>
        <taxon>Cytophagaceae</taxon>
        <taxon>Spirosoma</taxon>
    </lineage>
</organism>
<reference evidence="1 2" key="1">
    <citation type="submission" date="2019-06" db="EMBL/GenBank/DDBJ databases">
        <title>Spirosoma utsteinense sp. nov. isolated from Antarctic ice-free soils.</title>
        <authorList>
            <person name="Tahon G."/>
        </authorList>
    </citation>
    <scope>NUCLEOTIDE SEQUENCE [LARGE SCALE GENOMIC DNA]</scope>
    <source>
        <strain evidence="1 2">LMG 31447</strain>
    </source>
</reference>
<keyword evidence="2" id="KW-1185">Reference proteome</keyword>
<protein>
    <submittedName>
        <fullName evidence="1">Uncharacterized protein</fullName>
    </submittedName>
</protein>
<comment type="caution">
    <text evidence="1">The sequence shown here is derived from an EMBL/GenBank/DDBJ whole genome shotgun (WGS) entry which is preliminary data.</text>
</comment>
<name>A0ABR6W6F4_9BACT</name>
<evidence type="ECO:0000313" key="2">
    <source>
        <dbReference type="Proteomes" id="UP000700732"/>
    </source>
</evidence>
<dbReference type="Proteomes" id="UP000700732">
    <property type="component" value="Unassembled WGS sequence"/>
</dbReference>
<proteinExistence type="predicted"/>
<sequence>MRNVGYGQLGRAILGVNTLFRMLTPIPVDYFSLVKSQFVLQIELTIFNQ</sequence>
<gene>
    <name evidence="1" type="ORF">FH603_2680</name>
</gene>